<dbReference type="PROSITE" id="PS50112">
    <property type="entry name" value="PAS"/>
    <property type="match status" value="3"/>
</dbReference>
<dbReference type="EMBL" id="JBAFSM010000002">
    <property type="protein sequence ID" value="MEG3435812.1"/>
    <property type="molecule type" value="Genomic_DNA"/>
</dbReference>
<keyword evidence="13" id="KW-1185">Reference proteome</keyword>
<evidence type="ECO:0000256" key="3">
    <source>
        <dbReference type="ARBA" id="ARBA00022553"/>
    </source>
</evidence>
<dbReference type="SUPFAM" id="SSF55785">
    <property type="entry name" value="PYP-like sensor domain (PAS domain)"/>
    <property type="match status" value="3"/>
</dbReference>
<sequence>MNENENHPIERPSASAGERRLGRESPPLGEELFRQLVNTLPQIVWIASGEGKLQYVNRQWTDYTGLTLEQTRDYSRYSEVIHPDDIDRLYAKWAEALESESLYEAETQIKRASDGVYRWFLTRAVPVRDERGRIVHWYGTSTDIDDRHRYEKTLRRLVEGATSRGGEFFRTLVRSLAETLRVRYAFICRLDPENPDRARTIAGWMDGRPSAEFEYPLAGTPCERVIHLRDRFYRRGVARQFPEDRWLVEMGVESYLGTSLRGSDGRILGLLTVQHDRPIDESLQPEVLIRIFADQAAAEIERQQTEEALRQREGESRSITNSLPALIAFIDVEQKYHFVNARYEEWFGRPATEVLGKSLAEVLGPAAYEIIRPYVARVLAGEIVTYKALLPYRGAPSRYVEATYIPRFDRTGKVEGFVASVSDVGDRVRAEEALRESEERLRLAQRAAGAGLWDWDIPGDRVTWSEEYYRLYGVDRSVMPSYKNWLESIEPADRERVDRACRDALERHADLDVEFRIHHPTRGRRWLTAIGRTFYDVAGNPCRMTGIALDITERKRAELRAREREEEMNRLNVSLRRFTDELAWRNQELDRFAHVVSHDLKAPLRAIANLSVWIEDDLGEGVPGETRQHLELLRKRVYRLENLIEGLLQYSRIGRFPVAAEVTDVGRLLEEAIDSLQPPPSFVFAIAPDLPRLFTKRLLLWQVFTNLISNAIKHHDRGAGRIEIGGRPAGDRYEFTVTDDGPGIAPEYHERIFQIFHTLKSRDERENTGIGLSIVRKIVETEGGKIEVESEGDRGTTFRFTWPESGEDDPDGESGRGFGVFLG</sequence>
<dbReference type="SMART" id="SM00388">
    <property type="entry name" value="HisKA"/>
    <property type="match status" value="1"/>
</dbReference>
<evidence type="ECO:0000259" key="10">
    <source>
        <dbReference type="PROSITE" id="PS50112"/>
    </source>
</evidence>
<accession>A0AAW9QDF9</accession>
<dbReference type="InterPro" id="IPR003594">
    <property type="entry name" value="HATPase_dom"/>
</dbReference>
<dbReference type="NCBIfam" id="TIGR00229">
    <property type="entry name" value="sensory_box"/>
    <property type="match status" value="3"/>
</dbReference>
<dbReference type="InterPro" id="IPR036890">
    <property type="entry name" value="HATPase_C_sf"/>
</dbReference>
<dbReference type="SUPFAM" id="SSF47384">
    <property type="entry name" value="Homodimeric domain of signal transducing histidine kinase"/>
    <property type="match status" value="1"/>
</dbReference>
<dbReference type="SUPFAM" id="SSF55781">
    <property type="entry name" value="GAF domain-like"/>
    <property type="match status" value="1"/>
</dbReference>
<dbReference type="InterPro" id="IPR003661">
    <property type="entry name" value="HisK_dim/P_dom"/>
</dbReference>
<evidence type="ECO:0000256" key="2">
    <source>
        <dbReference type="ARBA" id="ARBA00012438"/>
    </source>
</evidence>
<keyword evidence="5" id="KW-0418">Kinase</keyword>
<dbReference type="SMART" id="SM00091">
    <property type="entry name" value="PAS"/>
    <property type="match status" value="3"/>
</dbReference>
<feature type="domain" description="Histidine kinase" evidence="9">
    <location>
        <begin position="595"/>
        <end position="806"/>
    </location>
</feature>
<comment type="catalytic activity">
    <reaction evidence="1">
        <text>ATP + protein L-histidine = ADP + protein N-phospho-L-histidine.</text>
        <dbReference type="EC" id="2.7.13.3"/>
    </reaction>
</comment>
<evidence type="ECO:0000256" key="1">
    <source>
        <dbReference type="ARBA" id="ARBA00000085"/>
    </source>
</evidence>
<name>A0AAW9QDF9_9CHRO</name>
<evidence type="ECO:0000259" key="9">
    <source>
        <dbReference type="PROSITE" id="PS50109"/>
    </source>
</evidence>
<dbReference type="SMART" id="SM00387">
    <property type="entry name" value="HATPase_c"/>
    <property type="match status" value="1"/>
</dbReference>
<organism evidence="12 13">
    <name type="scientific">Pannus brasiliensis CCIBt3594</name>
    <dbReference type="NCBI Taxonomy" id="1427578"/>
    <lineage>
        <taxon>Bacteria</taxon>
        <taxon>Bacillati</taxon>
        <taxon>Cyanobacteriota</taxon>
        <taxon>Cyanophyceae</taxon>
        <taxon>Oscillatoriophycideae</taxon>
        <taxon>Chroococcales</taxon>
        <taxon>Microcystaceae</taxon>
        <taxon>Pannus</taxon>
    </lineage>
</organism>
<dbReference type="InterPro" id="IPR035965">
    <property type="entry name" value="PAS-like_dom_sf"/>
</dbReference>
<dbReference type="InterPro" id="IPR013655">
    <property type="entry name" value="PAS_fold_3"/>
</dbReference>
<dbReference type="InterPro" id="IPR001610">
    <property type="entry name" value="PAC"/>
</dbReference>
<feature type="domain" description="PAS" evidence="10">
    <location>
        <begin position="312"/>
        <end position="382"/>
    </location>
</feature>
<dbReference type="Pfam" id="PF08448">
    <property type="entry name" value="PAS_4"/>
    <property type="match status" value="1"/>
</dbReference>
<dbReference type="FunFam" id="3.30.450.20:FF:000099">
    <property type="entry name" value="Sensory box sensor histidine kinase"/>
    <property type="match status" value="1"/>
</dbReference>
<dbReference type="PRINTS" id="PR00344">
    <property type="entry name" value="BCTRLSENSOR"/>
</dbReference>
<dbReference type="InterPro" id="IPR003018">
    <property type="entry name" value="GAF"/>
</dbReference>
<keyword evidence="3" id="KW-0597">Phosphoprotein</keyword>
<feature type="compositionally biased region" description="Basic and acidic residues" evidence="8">
    <location>
        <begin position="1"/>
        <end position="10"/>
    </location>
</feature>
<evidence type="ECO:0000256" key="7">
    <source>
        <dbReference type="SAM" id="Coils"/>
    </source>
</evidence>
<feature type="region of interest" description="Disordered" evidence="8">
    <location>
        <begin position="789"/>
        <end position="823"/>
    </location>
</feature>
<dbReference type="SMART" id="SM00086">
    <property type="entry name" value="PAC"/>
    <property type="match status" value="3"/>
</dbReference>
<dbReference type="InterPro" id="IPR000014">
    <property type="entry name" value="PAS"/>
</dbReference>
<dbReference type="Gene3D" id="3.30.450.20">
    <property type="entry name" value="PAS domain"/>
    <property type="match status" value="3"/>
</dbReference>
<dbReference type="PROSITE" id="PS50113">
    <property type="entry name" value="PAC"/>
    <property type="match status" value="3"/>
</dbReference>
<proteinExistence type="predicted"/>
<feature type="region of interest" description="Disordered" evidence="8">
    <location>
        <begin position="1"/>
        <end position="24"/>
    </location>
</feature>
<evidence type="ECO:0000256" key="8">
    <source>
        <dbReference type="SAM" id="MobiDB-lite"/>
    </source>
</evidence>
<keyword evidence="4" id="KW-0808">Transferase</keyword>
<dbReference type="EC" id="2.7.13.3" evidence="2"/>
<dbReference type="Gene3D" id="1.10.287.130">
    <property type="match status" value="1"/>
</dbReference>
<dbReference type="Pfam" id="PF00512">
    <property type="entry name" value="HisKA"/>
    <property type="match status" value="1"/>
</dbReference>
<reference evidence="12 13" key="1">
    <citation type="submission" date="2024-01" db="EMBL/GenBank/DDBJ databases">
        <title>Genomic insights into the taxonomy and metabolism of the cyanobacterium Pannus brasiliensis CCIBt3594.</title>
        <authorList>
            <person name="Machado M."/>
            <person name="Botero N.B."/>
            <person name="Andreote A.P.D."/>
            <person name="Feitosa A.M.T."/>
            <person name="Popin R."/>
            <person name="Sivonen K."/>
            <person name="Fiore M.F."/>
        </authorList>
    </citation>
    <scope>NUCLEOTIDE SEQUENCE [LARGE SCALE GENOMIC DNA]</scope>
    <source>
        <strain evidence="12 13">CCIBt3594</strain>
    </source>
</reference>
<keyword evidence="7" id="KW-0175">Coiled coil</keyword>
<dbReference type="Gene3D" id="3.30.565.10">
    <property type="entry name" value="Histidine kinase-like ATPase, C-terminal domain"/>
    <property type="match status" value="1"/>
</dbReference>
<dbReference type="InterPro" id="IPR004358">
    <property type="entry name" value="Sig_transdc_His_kin-like_C"/>
</dbReference>
<feature type="domain" description="PAC" evidence="11">
    <location>
        <begin position="511"/>
        <end position="563"/>
    </location>
</feature>
<dbReference type="Gene3D" id="2.10.70.100">
    <property type="match status" value="1"/>
</dbReference>
<feature type="domain" description="PAS" evidence="10">
    <location>
        <begin position="437"/>
        <end position="508"/>
    </location>
</feature>
<dbReference type="Proteomes" id="UP001328733">
    <property type="component" value="Unassembled WGS sequence"/>
</dbReference>
<dbReference type="CDD" id="cd00082">
    <property type="entry name" value="HisKA"/>
    <property type="match status" value="1"/>
</dbReference>
<dbReference type="AlphaFoldDB" id="A0AAW9QDF9"/>
<dbReference type="PANTHER" id="PTHR43304:SF1">
    <property type="entry name" value="PAC DOMAIN-CONTAINING PROTEIN"/>
    <property type="match status" value="1"/>
</dbReference>
<dbReference type="SUPFAM" id="SSF55874">
    <property type="entry name" value="ATPase domain of HSP90 chaperone/DNA topoisomerase II/histidine kinase"/>
    <property type="match status" value="1"/>
</dbReference>
<dbReference type="Pfam" id="PF01590">
    <property type="entry name" value="GAF"/>
    <property type="match status" value="1"/>
</dbReference>
<dbReference type="Pfam" id="PF02518">
    <property type="entry name" value="HATPase_c"/>
    <property type="match status" value="1"/>
</dbReference>
<dbReference type="PROSITE" id="PS50109">
    <property type="entry name" value="HIS_KIN"/>
    <property type="match status" value="1"/>
</dbReference>
<feature type="domain" description="PAC" evidence="11">
    <location>
        <begin position="103"/>
        <end position="156"/>
    </location>
</feature>
<dbReference type="Gene3D" id="3.30.450.40">
    <property type="match status" value="1"/>
</dbReference>
<comment type="caution">
    <text evidence="12">The sequence shown here is derived from an EMBL/GenBank/DDBJ whole genome shotgun (WGS) entry which is preliminary data.</text>
</comment>
<evidence type="ECO:0000256" key="5">
    <source>
        <dbReference type="ARBA" id="ARBA00022777"/>
    </source>
</evidence>
<dbReference type="InterPro" id="IPR036097">
    <property type="entry name" value="HisK_dim/P_sf"/>
</dbReference>
<feature type="coiled-coil region" evidence="7">
    <location>
        <begin position="549"/>
        <end position="581"/>
    </location>
</feature>
<dbReference type="PANTHER" id="PTHR43304">
    <property type="entry name" value="PHYTOCHROME-LIKE PROTEIN CPH1"/>
    <property type="match status" value="1"/>
</dbReference>
<dbReference type="Pfam" id="PF08447">
    <property type="entry name" value="PAS_3"/>
    <property type="match status" value="2"/>
</dbReference>
<dbReference type="GO" id="GO:0000155">
    <property type="term" value="F:phosphorelay sensor kinase activity"/>
    <property type="evidence" value="ECO:0007669"/>
    <property type="project" value="InterPro"/>
</dbReference>
<dbReference type="CDD" id="cd00130">
    <property type="entry name" value="PAS"/>
    <property type="match status" value="3"/>
</dbReference>
<dbReference type="InterPro" id="IPR000700">
    <property type="entry name" value="PAS-assoc_C"/>
</dbReference>
<keyword evidence="6" id="KW-0902">Two-component regulatory system</keyword>
<feature type="domain" description="PAS" evidence="10">
    <location>
        <begin position="29"/>
        <end position="100"/>
    </location>
</feature>
<dbReference type="InterPro" id="IPR029016">
    <property type="entry name" value="GAF-like_dom_sf"/>
</dbReference>
<evidence type="ECO:0000256" key="4">
    <source>
        <dbReference type="ARBA" id="ARBA00022679"/>
    </source>
</evidence>
<feature type="domain" description="PAC" evidence="11">
    <location>
        <begin position="384"/>
        <end position="436"/>
    </location>
</feature>
<dbReference type="InterPro" id="IPR005467">
    <property type="entry name" value="His_kinase_dom"/>
</dbReference>
<evidence type="ECO:0000313" key="12">
    <source>
        <dbReference type="EMBL" id="MEG3435812.1"/>
    </source>
</evidence>
<gene>
    <name evidence="12" type="ORF">V0288_01650</name>
</gene>
<evidence type="ECO:0000313" key="13">
    <source>
        <dbReference type="Proteomes" id="UP001328733"/>
    </source>
</evidence>
<dbReference type="SMART" id="SM00065">
    <property type="entry name" value="GAF"/>
    <property type="match status" value="1"/>
</dbReference>
<evidence type="ECO:0000259" key="11">
    <source>
        <dbReference type="PROSITE" id="PS50113"/>
    </source>
</evidence>
<evidence type="ECO:0000256" key="6">
    <source>
        <dbReference type="ARBA" id="ARBA00023012"/>
    </source>
</evidence>
<dbReference type="InterPro" id="IPR052162">
    <property type="entry name" value="Sensor_kinase/Photoreceptor"/>
</dbReference>
<dbReference type="InterPro" id="IPR013656">
    <property type="entry name" value="PAS_4"/>
</dbReference>
<dbReference type="RefSeq" id="WP_332863265.1">
    <property type="nucleotide sequence ID" value="NZ_JBAFSM010000002.1"/>
</dbReference>
<protein>
    <recommendedName>
        <fullName evidence="2">histidine kinase</fullName>
        <ecNumber evidence="2">2.7.13.3</ecNumber>
    </recommendedName>
</protein>